<dbReference type="SUPFAM" id="SSF52799">
    <property type="entry name" value="(Phosphotyrosine protein) phosphatases II"/>
    <property type="match status" value="1"/>
</dbReference>
<dbReference type="EMBL" id="LIAE01010657">
    <property type="protein sequence ID" value="PAV57134.1"/>
    <property type="molecule type" value="Genomic_DNA"/>
</dbReference>
<feature type="compositionally biased region" description="Low complexity" evidence="1">
    <location>
        <begin position="46"/>
        <end position="59"/>
    </location>
</feature>
<gene>
    <name evidence="2" type="ORF">WR25_26155</name>
</gene>
<evidence type="ECO:0000256" key="1">
    <source>
        <dbReference type="SAM" id="MobiDB-lite"/>
    </source>
</evidence>
<sequence length="381" mass="42012">MDSDPSSTMSTRPQSLRSRASSVASHIDTNQIHYIINRKASRASIATTASNSSNESTHSGFDNDISSPPVSSPLPPATLFGSSGCITAVPSPTPTLKQNAFQHLNGNQQKPAKMQATADKINNIIQVAPVNFHNSHFHQKLANTKSDMKPGLSGMQSNNTSMDSSTKDDDAQITALNSSLPKVVYIGEIIWQLDERTFIAPTDAMSNMNLLCRLNIEFVCEISDGRRETSRRSYDCPCLCPKKSQHFRYFMGVDVPEKEQDCVDRFLQGKIRMHDLFDQFVELTQKGEKAGKCVLVCSAKGRNRAPAFAAAYMISVKRMTRMAAVAKVKEAMNTMRPPVAISDFMQRSLMRYQASKGIESNSGLEVGNQNSPFTINRAAWT</sequence>
<organism evidence="2 3">
    <name type="scientific">Diploscapter pachys</name>
    <dbReference type="NCBI Taxonomy" id="2018661"/>
    <lineage>
        <taxon>Eukaryota</taxon>
        <taxon>Metazoa</taxon>
        <taxon>Ecdysozoa</taxon>
        <taxon>Nematoda</taxon>
        <taxon>Chromadorea</taxon>
        <taxon>Rhabditida</taxon>
        <taxon>Rhabditina</taxon>
        <taxon>Rhabditomorpha</taxon>
        <taxon>Rhabditoidea</taxon>
        <taxon>Rhabditidae</taxon>
        <taxon>Diploscapter</taxon>
    </lineage>
</organism>
<name>A0A2A2J685_9BILA</name>
<proteinExistence type="predicted"/>
<comment type="caution">
    <text evidence="2">The sequence shown here is derived from an EMBL/GenBank/DDBJ whole genome shotgun (WGS) entry which is preliminary data.</text>
</comment>
<dbReference type="InterPro" id="IPR029021">
    <property type="entry name" value="Prot-tyrosine_phosphatase-like"/>
</dbReference>
<keyword evidence="3" id="KW-1185">Reference proteome</keyword>
<protein>
    <recommendedName>
        <fullName evidence="4">Tyrosine-protein phosphatase domain-containing protein</fullName>
    </recommendedName>
</protein>
<dbReference type="OrthoDB" id="2017893at2759"/>
<feature type="region of interest" description="Disordered" evidence="1">
    <location>
        <begin position="46"/>
        <end position="76"/>
    </location>
</feature>
<dbReference type="Gene3D" id="3.90.190.10">
    <property type="entry name" value="Protein tyrosine phosphatase superfamily"/>
    <property type="match status" value="1"/>
</dbReference>
<evidence type="ECO:0000313" key="3">
    <source>
        <dbReference type="Proteomes" id="UP000218231"/>
    </source>
</evidence>
<feature type="region of interest" description="Disordered" evidence="1">
    <location>
        <begin position="1"/>
        <end position="24"/>
    </location>
</feature>
<dbReference type="Proteomes" id="UP000218231">
    <property type="component" value="Unassembled WGS sequence"/>
</dbReference>
<evidence type="ECO:0008006" key="4">
    <source>
        <dbReference type="Google" id="ProtNLM"/>
    </source>
</evidence>
<accession>A0A2A2J685</accession>
<dbReference type="AlphaFoldDB" id="A0A2A2J685"/>
<evidence type="ECO:0000313" key="2">
    <source>
        <dbReference type="EMBL" id="PAV57134.1"/>
    </source>
</evidence>
<reference evidence="2 3" key="1">
    <citation type="journal article" date="2017" name="Curr. Biol.">
        <title>Genome architecture and evolution of a unichromosomal asexual nematode.</title>
        <authorList>
            <person name="Fradin H."/>
            <person name="Zegar C."/>
            <person name="Gutwein M."/>
            <person name="Lucas J."/>
            <person name="Kovtun M."/>
            <person name="Corcoran D."/>
            <person name="Baugh L.R."/>
            <person name="Kiontke K."/>
            <person name="Gunsalus K."/>
            <person name="Fitch D.H."/>
            <person name="Piano F."/>
        </authorList>
    </citation>
    <scope>NUCLEOTIDE SEQUENCE [LARGE SCALE GENOMIC DNA]</scope>
    <source>
        <strain evidence="2">PF1309</strain>
    </source>
</reference>